<protein>
    <recommendedName>
        <fullName evidence="3">SIR2-like domain-containing protein</fullName>
    </recommendedName>
</protein>
<evidence type="ECO:0000313" key="1">
    <source>
        <dbReference type="EMBL" id="MBP2245187.1"/>
    </source>
</evidence>
<organism evidence="1 2">
    <name type="scientific">Paenibacillus xylanexedens</name>
    <dbReference type="NCBI Taxonomy" id="528191"/>
    <lineage>
        <taxon>Bacteria</taxon>
        <taxon>Bacillati</taxon>
        <taxon>Bacillota</taxon>
        <taxon>Bacilli</taxon>
        <taxon>Bacillales</taxon>
        <taxon>Paenibacillaceae</taxon>
        <taxon>Paenibacillus</taxon>
    </lineage>
</organism>
<proteinExistence type="predicted"/>
<dbReference type="RefSeq" id="WP_211081951.1">
    <property type="nucleotide sequence ID" value="NZ_JAGIKV010000005.1"/>
</dbReference>
<evidence type="ECO:0000313" key="2">
    <source>
        <dbReference type="Proteomes" id="UP000810207"/>
    </source>
</evidence>
<accession>A0ABS4RQN9</accession>
<evidence type="ECO:0008006" key="3">
    <source>
        <dbReference type="Google" id="ProtNLM"/>
    </source>
</evidence>
<reference evidence="1 2" key="1">
    <citation type="submission" date="2021-03" db="EMBL/GenBank/DDBJ databases">
        <title>Genomic Encyclopedia of Type Strains, Phase IV (KMG-IV): sequencing the most valuable type-strain genomes for metagenomic binning, comparative biology and taxonomic classification.</title>
        <authorList>
            <person name="Goeker M."/>
        </authorList>
    </citation>
    <scope>NUCLEOTIDE SEQUENCE [LARGE SCALE GENOMIC DNA]</scope>
    <source>
        <strain evidence="1 2">DSM 21292</strain>
    </source>
</reference>
<sequence length="343" mass="39380">MKNYFIVLGNGFTIDFINTIKKTEEINVMNLFSMGDSVPWPADNEPGFLSYKRCPNLWYLGARPNMDNTSAMSLLEDLITCANTASGAGNRHLDTKYIQAYQELQTYLKYLFIYYDNQITQEEISENVDNWGWFKFFKKLNESNDCNNVTIVTYNYDIWLERILISGNINFNIQGINNGVYDPDNPYKFNIIKPHGSISFSYQQPIDPNRFVITSTQRELTNGDLSNYSVNYNNLENIYMLNAMIPPAGDSSRLESTWAYDLRKIALEEASKLTYADELLICGISYWHVDRGEMDQLLININPEINVKSVNPRPTSTLNAVLTSLFKSHIGYQNSKILGDIKI</sequence>
<dbReference type="EMBL" id="JAGIKV010000005">
    <property type="protein sequence ID" value="MBP2245187.1"/>
    <property type="molecule type" value="Genomic_DNA"/>
</dbReference>
<gene>
    <name evidence="1" type="ORF">J2Z28_001803</name>
</gene>
<keyword evidence="2" id="KW-1185">Reference proteome</keyword>
<dbReference type="Proteomes" id="UP000810207">
    <property type="component" value="Unassembled WGS sequence"/>
</dbReference>
<comment type="caution">
    <text evidence="1">The sequence shown here is derived from an EMBL/GenBank/DDBJ whole genome shotgun (WGS) entry which is preliminary data.</text>
</comment>
<name>A0ABS4RQN9_PAEXY</name>